<name>A0A8T0UFY0_PANVG</name>
<dbReference type="InterPro" id="IPR045010">
    <property type="entry name" value="MDR_fam"/>
</dbReference>
<proteinExistence type="predicted"/>
<dbReference type="Gene3D" id="3.40.50.720">
    <property type="entry name" value="NAD(P)-binding Rossmann-like Domain"/>
    <property type="match status" value="1"/>
</dbReference>
<evidence type="ECO:0000313" key="2">
    <source>
        <dbReference type="Proteomes" id="UP000823388"/>
    </source>
</evidence>
<dbReference type="Proteomes" id="UP000823388">
    <property type="component" value="Chromosome 3K"/>
</dbReference>
<dbReference type="InterPro" id="IPR036291">
    <property type="entry name" value="NAD(P)-bd_dom_sf"/>
</dbReference>
<dbReference type="GO" id="GO:0032440">
    <property type="term" value="F:2-alkenal reductase [NAD(P)H] activity"/>
    <property type="evidence" value="ECO:0007669"/>
    <property type="project" value="TreeGrafter"/>
</dbReference>
<keyword evidence="2" id="KW-1185">Reference proteome</keyword>
<dbReference type="PANTHER" id="PTHR43205">
    <property type="entry name" value="PROSTAGLANDIN REDUCTASE"/>
    <property type="match status" value="1"/>
</dbReference>
<evidence type="ECO:0000313" key="1">
    <source>
        <dbReference type="EMBL" id="KAG2623542.1"/>
    </source>
</evidence>
<dbReference type="AlphaFoldDB" id="A0A8T0UFY0"/>
<dbReference type="EMBL" id="CM029041">
    <property type="protein sequence ID" value="KAG2623542.1"/>
    <property type="molecule type" value="Genomic_DNA"/>
</dbReference>
<protein>
    <submittedName>
        <fullName evidence="1">Uncharacterized protein</fullName>
    </submittedName>
</protein>
<comment type="caution">
    <text evidence="1">The sequence shown here is derived from an EMBL/GenBank/DDBJ whole genome shotgun (WGS) entry which is preliminary data.</text>
</comment>
<dbReference type="SUPFAM" id="SSF51735">
    <property type="entry name" value="NAD(P)-binding Rossmann-fold domains"/>
    <property type="match status" value="1"/>
</dbReference>
<organism evidence="1 2">
    <name type="scientific">Panicum virgatum</name>
    <name type="common">Blackwell switchgrass</name>
    <dbReference type="NCBI Taxonomy" id="38727"/>
    <lineage>
        <taxon>Eukaryota</taxon>
        <taxon>Viridiplantae</taxon>
        <taxon>Streptophyta</taxon>
        <taxon>Embryophyta</taxon>
        <taxon>Tracheophyta</taxon>
        <taxon>Spermatophyta</taxon>
        <taxon>Magnoliopsida</taxon>
        <taxon>Liliopsida</taxon>
        <taxon>Poales</taxon>
        <taxon>Poaceae</taxon>
        <taxon>PACMAD clade</taxon>
        <taxon>Panicoideae</taxon>
        <taxon>Panicodae</taxon>
        <taxon>Paniceae</taxon>
        <taxon>Panicinae</taxon>
        <taxon>Panicum</taxon>
        <taxon>Panicum sect. Hiantes</taxon>
    </lineage>
</organism>
<accession>A0A8T0UFY0</accession>
<reference evidence="1" key="1">
    <citation type="submission" date="2020-05" db="EMBL/GenBank/DDBJ databases">
        <title>WGS assembly of Panicum virgatum.</title>
        <authorList>
            <person name="Lovell J.T."/>
            <person name="Jenkins J."/>
            <person name="Shu S."/>
            <person name="Juenger T.E."/>
            <person name="Schmutz J."/>
        </authorList>
    </citation>
    <scope>NUCLEOTIDE SEQUENCE</scope>
    <source>
        <strain evidence="1">AP13</strain>
    </source>
</reference>
<dbReference type="PANTHER" id="PTHR43205:SF75">
    <property type="entry name" value="OS12G0226400 PROTEIN"/>
    <property type="match status" value="1"/>
</dbReference>
<sequence length="50" mass="4904">MPGLTAWTGFFDVGKPKKGDYVFVSAASGGVGQLVGQLAMLTGGGGGAIM</sequence>
<gene>
    <name evidence="1" type="ORF">PVAP13_3KG066927</name>
</gene>